<dbReference type="Gene3D" id="1.10.4160.10">
    <property type="entry name" value="Hydantoin permease"/>
    <property type="match status" value="1"/>
</dbReference>
<feature type="transmembrane region" description="Helical" evidence="8">
    <location>
        <begin position="456"/>
        <end position="476"/>
    </location>
</feature>
<evidence type="ECO:0000256" key="3">
    <source>
        <dbReference type="ARBA" id="ARBA00022448"/>
    </source>
</evidence>
<feature type="transmembrane region" description="Helical" evidence="8">
    <location>
        <begin position="262"/>
        <end position="287"/>
    </location>
</feature>
<dbReference type="Pfam" id="PF02133">
    <property type="entry name" value="Transp_cyt_pur"/>
    <property type="match status" value="1"/>
</dbReference>
<keyword evidence="4 8" id="KW-0812">Transmembrane</keyword>
<gene>
    <name evidence="9" type="ORF">JF922_11675</name>
</gene>
<keyword evidence="5 8" id="KW-1133">Transmembrane helix</keyword>
<keyword evidence="10" id="KW-1185">Reference proteome</keyword>
<feature type="transmembrane region" description="Helical" evidence="8">
    <location>
        <begin position="73"/>
        <end position="94"/>
    </location>
</feature>
<sequence>MAISEEIGSDVPIREGHYGKRVAAVEPGGIEYIADEERHGRPLDLFWTWMSPNLEFATIFVGVIPVALLGGSFWTGVAAVVVGTALGSLTHAILSSWGPKFGVPQLVESRSAFGYWGNLLPAGLQSVTASIGWFIVNSVSGAFALQTLFALLKLPALPFGLAFGIIVLAQVAVAFFGYNMAHTFERYAFPYLTIVFALCLVFILSKANFGQGLNPKVNGPLGQTGAFILGAMAAYGYAVGWNPYASDYTRYLPRTASRLRTGLAAGLGVFVSCVVLETMGAALATVAGTKWGPNDIPTTQFSAALPTWLAILASLGIALGAVAANVINIYSGALSFLTLNIRLPFRQRRAIVAVVAGAIGLLIGIVFQAQVGPGGKYEYFLLLISYWISPFLGVVITDYWIRRGRIRESTFFDPSHQPWRGLVAFLAGVIAGVPFWNQPAFFVGPVPANNPAVGDLTFIVGFVVAAAVNLALNLGARSRSASSS</sequence>
<feature type="transmembrane region" description="Helical" evidence="8">
    <location>
        <begin position="46"/>
        <end position="67"/>
    </location>
</feature>
<evidence type="ECO:0000313" key="10">
    <source>
        <dbReference type="Proteomes" id="UP000612893"/>
    </source>
</evidence>
<organism evidence="9 10">
    <name type="scientific">Candidatus Nephthysia bennettiae</name>
    <dbReference type="NCBI Taxonomy" id="3127016"/>
    <lineage>
        <taxon>Bacteria</taxon>
        <taxon>Bacillati</taxon>
        <taxon>Candidatus Dormiibacterota</taxon>
        <taxon>Candidatus Dormibacteria</taxon>
        <taxon>Candidatus Dormibacterales</taxon>
        <taxon>Candidatus Dormibacteraceae</taxon>
        <taxon>Candidatus Nephthysia</taxon>
    </lineage>
</organism>
<feature type="transmembrane region" description="Helical" evidence="8">
    <location>
        <begin position="188"/>
        <end position="209"/>
    </location>
</feature>
<feature type="transmembrane region" description="Helical" evidence="8">
    <location>
        <begin position="379"/>
        <end position="401"/>
    </location>
</feature>
<comment type="similarity">
    <text evidence="2 7">Belongs to the purine-cytosine permease (2.A.39) family.</text>
</comment>
<comment type="caution">
    <text evidence="9">The sequence shown here is derived from an EMBL/GenBank/DDBJ whole genome shotgun (WGS) entry which is preliminary data.</text>
</comment>
<dbReference type="PIRSF" id="PIRSF002744">
    <property type="entry name" value="Pur-cyt_permease"/>
    <property type="match status" value="1"/>
</dbReference>
<protein>
    <submittedName>
        <fullName evidence="9">Cytosine permease</fullName>
    </submittedName>
</protein>
<feature type="transmembrane region" description="Helical" evidence="8">
    <location>
        <begin position="307"/>
        <end position="330"/>
    </location>
</feature>
<proteinExistence type="inferred from homology"/>
<evidence type="ECO:0000256" key="2">
    <source>
        <dbReference type="ARBA" id="ARBA00008974"/>
    </source>
</evidence>
<keyword evidence="3 7" id="KW-0813">Transport</keyword>
<feature type="transmembrane region" description="Helical" evidence="8">
    <location>
        <begin position="221"/>
        <end position="241"/>
    </location>
</feature>
<evidence type="ECO:0000256" key="5">
    <source>
        <dbReference type="ARBA" id="ARBA00022989"/>
    </source>
</evidence>
<evidence type="ECO:0000256" key="4">
    <source>
        <dbReference type="ARBA" id="ARBA00022692"/>
    </source>
</evidence>
<evidence type="ECO:0000313" key="9">
    <source>
        <dbReference type="EMBL" id="MBJ7598727.1"/>
    </source>
</evidence>
<dbReference type="PANTHER" id="PTHR31806:SF1">
    <property type="entry name" value="PURINE-CYTOSINE PERMEASE FCY2-RELATED"/>
    <property type="match status" value="1"/>
</dbReference>
<name>A0A934K7K7_9BACT</name>
<feature type="transmembrane region" description="Helical" evidence="8">
    <location>
        <begin position="156"/>
        <end position="176"/>
    </location>
</feature>
<dbReference type="RefSeq" id="WP_338201933.1">
    <property type="nucleotide sequence ID" value="NZ_JAEKNR010000124.1"/>
</dbReference>
<feature type="transmembrane region" description="Helical" evidence="8">
    <location>
        <begin position="422"/>
        <end position="444"/>
    </location>
</feature>
<evidence type="ECO:0000256" key="8">
    <source>
        <dbReference type="SAM" id="Phobius"/>
    </source>
</evidence>
<evidence type="ECO:0000256" key="6">
    <source>
        <dbReference type="ARBA" id="ARBA00023136"/>
    </source>
</evidence>
<dbReference type="GO" id="GO:0016020">
    <property type="term" value="C:membrane"/>
    <property type="evidence" value="ECO:0007669"/>
    <property type="project" value="UniProtKB-SubCell"/>
</dbReference>
<dbReference type="Proteomes" id="UP000612893">
    <property type="component" value="Unassembled WGS sequence"/>
</dbReference>
<feature type="transmembrane region" description="Helical" evidence="8">
    <location>
        <begin position="350"/>
        <end position="367"/>
    </location>
</feature>
<feature type="transmembrane region" description="Helical" evidence="8">
    <location>
        <begin position="115"/>
        <end position="136"/>
    </location>
</feature>
<evidence type="ECO:0000256" key="7">
    <source>
        <dbReference type="PIRNR" id="PIRNR002744"/>
    </source>
</evidence>
<keyword evidence="6 7" id="KW-0472">Membrane</keyword>
<dbReference type="InterPro" id="IPR026030">
    <property type="entry name" value="Pur-cyt_permease_Fcy2/21/22"/>
</dbReference>
<accession>A0A934K7K7</accession>
<dbReference type="EMBL" id="JAEKNR010000124">
    <property type="protein sequence ID" value="MBJ7598727.1"/>
    <property type="molecule type" value="Genomic_DNA"/>
</dbReference>
<comment type="subcellular location">
    <subcellularLocation>
        <location evidence="1">Membrane</location>
        <topology evidence="1">Multi-pass membrane protein</topology>
    </subcellularLocation>
</comment>
<dbReference type="AlphaFoldDB" id="A0A934K7K7"/>
<reference evidence="9" key="1">
    <citation type="submission" date="2020-10" db="EMBL/GenBank/DDBJ databases">
        <title>Ca. Dormibacterota MAGs.</title>
        <authorList>
            <person name="Montgomery K."/>
        </authorList>
    </citation>
    <scope>NUCLEOTIDE SEQUENCE [LARGE SCALE GENOMIC DNA]</scope>
    <source>
        <strain evidence="9">SC8812_S17_10</strain>
    </source>
</reference>
<dbReference type="PANTHER" id="PTHR31806">
    <property type="entry name" value="PURINE-CYTOSINE PERMEASE FCY2-RELATED"/>
    <property type="match status" value="1"/>
</dbReference>
<evidence type="ECO:0000256" key="1">
    <source>
        <dbReference type="ARBA" id="ARBA00004141"/>
    </source>
</evidence>
<dbReference type="InterPro" id="IPR001248">
    <property type="entry name" value="Pur-cyt_permease"/>
</dbReference>